<dbReference type="WBParaSite" id="nRc.2.0.1.t30890-RA">
    <property type="protein sequence ID" value="nRc.2.0.1.t30890-RA"/>
    <property type="gene ID" value="nRc.2.0.1.g30890"/>
</dbReference>
<organism evidence="1 2">
    <name type="scientific">Romanomermis culicivorax</name>
    <name type="common">Nematode worm</name>
    <dbReference type="NCBI Taxonomy" id="13658"/>
    <lineage>
        <taxon>Eukaryota</taxon>
        <taxon>Metazoa</taxon>
        <taxon>Ecdysozoa</taxon>
        <taxon>Nematoda</taxon>
        <taxon>Enoplea</taxon>
        <taxon>Dorylaimia</taxon>
        <taxon>Mermithida</taxon>
        <taxon>Mermithoidea</taxon>
        <taxon>Mermithidae</taxon>
        <taxon>Romanomermis</taxon>
    </lineage>
</organism>
<reference evidence="2" key="1">
    <citation type="submission" date="2022-11" db="UniProtKB">
        <authorList>
            <consortium name="WormBaseParasite"/>
        </authorList>
    </citation>
    <scope>IDENTIFICATION</scope>
</reference>
<dbReference type="Proteomes" id="UP000887565">
    <property type="component" value="Unplaced"/>
</dbReference>
<dbReference type="AlphaFoldDB" id="A0A915JWT9"/>
<evidence type="ECO:0000313" key="1">
    <source>
        <dbReference type="Proteomes" id="UP000887565"/>
    </source>
</evidence>
<protein>
    <submittedName>
        <fullName evidence="2">Uncharacterized protein</fullName>
    </submittedName>
</protein>
<keyword evidence="1" id="KW-1185">Reference proteome</keyword>
<name>A0A915JWT9_ROMCU</name>
<proteinExistence type="predicted"/>
<accession>A0A915JWT9</accession>
<evidence type="ECO:0000313" key="2">
    <source>
        <dbReference type="WBParaSite" id="nRc.2.0.1.t30890-RA"/>
    </source>
</evidence>
<sequence>TTSERLPFSAETEITSVRTFPSTLIKRCLTIFLASSPVKAYFKRLRKNRIRGKHSRSLCGPVLGLGAKAPANLSNIQWRGAFKRFKCFLGPRAIIFYSKRRVNA</sequence>